<evidence type="ECO:0000256" key="1">
    <source>
        <dbReference type="SAM" id="SignalP"/>
    </source>
</evidence>
<geneLocation type="plasmid" evidence="2 5">
    <name>p2</name>
</geneLocation>
<keyword evidence="5" id="KW-1185">Reference proteome</keyword>
<gene>
    <name evidence="2" type="ORF">G3A56_16840</name>
    <name evidence="3" type="ORF">G3A56_27565</name>
    <name evidence="4" type="ORF">G3A56_27710</name>
</gene>
<keyword evidence="4" id="KW-0614">Plasmid</keyword>
<evidence type="ECO:0000313" key="4">
    <source>
        <dbReference type="EMBL" id="QIB41584.1"/>
    </source>
</evidence>
<dbReference type="Proteomes" id="UP000464865">
    <property type="component" value="Plasmid p7"/>
</dbReference>
<reference evidence="4 5" key="1">
    <citation type="submission" date="2020-02" db="EMBL/GenBank/DDBJ databases">
        <title>Plant-Promoting Endophytic Bacterium Rhizobium oryzihabitans sp. nov., Isolated from the Root of Rice.</title>
        <authorList>
            <person name="zhao J."/>
            <person name="Zhang G."/>
        </authorList>
    </citation>
    <scope>NUCLEOTIDE SEQUENCE [LARGE SCALE GENOMIC DNA]</scope>
    <source>
        <strain evidence="4 5">M15</strain>
        <plasmid evidence="2 5">p2</plasmid>
        <plasmid evidence="3 5">p6</plasmid>
        <plasmid evidence="4 5">p7</plasmid>
    </source>
</reference>
<dbReference type="KEGG" id="roy:G3A56_27710"/>
<feature type="signal peptide" evidence="1">
    <location>
        <begin position="1"/>
        <end position="25"/>
    </location>
</feature>
<geneLocation type="plasmid" evidence="3 5">
    <name>p6</name>
</geneLocation>
<dbReference type="RefSeq" id="WP_130519750.1">
    <property type="nucleotide sequence ID" value="NZ_CP048634.1"/>
</dbReference>
<dbReference type="Proteomes" id="UP000464865">
    <property type="component" value="Plasmid p2"/>
</dbReference>
<evidence type="ECO:0000313" key="5">
    <source>
        <dbReference type="Proteomes" id="UP000464865"/>
    </source>
</evidence>
<dbReference type="KEGG" id="roy:G3A56_27565"/>
<sequence>MRKAATALVIGIAFAGTTMPGAANATIMEWATSFERFMAGLKTVDRQVSSSASQTQHVIKKSEEAAVNAELAQEQALRMADIKNRYSYETGQGETSCAVVDARSGLSGVDNSEKKMLTAFRSSDQKYLSSGGNAAATIKNSLLKRIGHYCTDQERAALGPTYCQSTVRSERNAGDSNAAPFLVNRNYGGAEVVTAADYIDVLAPLPTIKPNAEVVGDRLELMNARMRGAALSASRSTMMGVAVSGMGGDMQ</sequence>
<dbReference type="KEGG" id="roy:G3A56_16840"/>
<dbReference type="EMBL" id="CP048634">
    <property type="protein sequence ID" value="QIB39629.1"/>
    <property type="molecule type" value="Genomic_DNA"/>
</dbReference>
<protein>
    <submittedName>
        <fullName evidence="4">Uncharacterized protein</fullName>
    </submittedName>
</protein>
<feature type="chain" id="PRO_5044659109" evidence="1">
    <location>
        <begin position="26"/>
        <end position="251"/>
    </location>
</feature>
<dbReference type="EMBL" id="CP048639">
    <property type="protein sequence ID" value="QIB41584.1"/>
    <property type="molecule type" value="Genomic_DNA"/>
</dbReference>
<geneLocation type="plasmid" evidence="4 5">
    <name>p7</name>
</geneLocation>
<accession>A0A7L5BRZ0</accession>
<evidence type="ECO:0000313" key="3">
    <source>
        <dbReference type="EMBL" id="QIB41557.1"/>
    </source>
</evidence>
<keyword evidence="1" id="KW-0732">Signal</keyword>
<organism evidence="4 5">
    <name type="scientific">Rhizobium oryzihabitans</name>
    <dbReference type="NCBI Taxonomy" id="2267833"/>
    <lineage>
        <taxon>Bacteria</taxon>
        <taxon>Pseudomonadati</taxon>
        <taxon>Pseudomonadota</taxon>
        <taxon>Alphaproteobacteria</taxon>
        <taxon>Hyphomicrobiales</taxon>
        <taxon>Rhizobiaceae</taxon>
        <taxon>Rhizobium/Agrobacterium group</taxon>
        <taxon>Rhizobium</taxon>
    </lineage>
</organism>
<proteinExistence type="predicted"/>
<dbReference type="Proteomes" id="UP000464865">
    <property type="component" value="Plasmid p6"/>
</dbReference>
<evidence type="ECO:0000313" key="2">
    <source>
        <dbReference type="EMBL" id="QIB39629.1"/>
    </source>
</evidence>
<name>A0A7L5BRZ0_9HYPH</name>
<dbReference type="EMBL" id="CP048638">
    <property type="protein sequence ID" value="QIB41557.1"/>
    <property type="molecule type" value="Genomic_DNA"/>
</dbReference>
<dbReference type="AlphaFoldDB" id="A0A7L5BRZ0"/>